<reference evidence="3" key="1">
    <citation type="submission" date="2016-11" db="EMBL/GenBank/DDBJ databases">
        <authorList>
            <person name="Varghese N."/>
            <person name="Submissions S."/>
        </authorList>
    </citation>
    <scope>NUCLEOTIDE SEQUENCE [LARGE SCALE GENOMIC DNA]</scope>
    <source>
        <strain evidence="3">DSM 17539</strain>
    </source>
</reference>
<evidence type="ECO:0000313" key="3">
    <source>
        <dbReference type="Proteomes" id="UP000184406"/>
    </source>
</evidence>
<organism evidence="2 3">
    <name type="scientific">Arenibacter palladensis</name>
    <dbReference type="NCBI Taxonomy" id="237373"/>
    <lineage>
        <taxon>Bacteria</taxon>
        <taxon>Pseudomonadati</taxon>
        <taxon>Bacteroidota</taxon>
        <taxon>Flavobacteriia</taxon>
        <taxon>Flavobacteriales</taxon>
        <taxon>Flavobacteriaceae</taxon>
        <taxon>Arenibacter</taxon>
    </lineage>
</organism>
<dbReference type="Gene3D" id="3.90.550.10">
    <property type="entry name" value="Spore Coat Polysaccharide Biosynthesis Protein SpsA, Chain A"/>
    <property type="match status" value="1"/>
</dbReference>
<dbReference type="EMBL" id="FQUX01000002">
    <property type="protein sequence ID" value="SHF14940.1"/>
    <property type="molecule type" value="Genomic_DNA"/>
</dbReference>
<dbReference type="GO" id="GO:0008417">
    <property type="term" value="F:fucosyltransferase activity"/>
    <property type="evidence" value="ECO:0007669"/>
    <property type="project" value="TreeGrafter"/>
</dbReference>
<dbReference type="InterPro" id="IPR029044">
    <property type="entry name" value="Nucleotide-diphossugar_trans"/>
</dbReference>
<keyword evidence="2" id="KW-0808">Transferase</keyword>
<dbReference type="OrthoDB" id="597270at2"/>
<dbReference type="RefSeq" id="WP_072861544.1">
    <property type="nucleotide sequence ID" value="NZ_FQUX01000002.1"/>
</dbReference>
<dbReference type="AlphaFoldDB" id="A0A1M4ZA68"/>
<sequence>MNKSSISILLPYKNTAEFLPDCIQSIIDQTYDDWEILAVNDHSSDDSLDIMFSYAQKDSRIKVLTNDGNGIIDALRTAYSHSQGNYITRMDSDDIMSLNKLEVMVKALKNHGQGHIALGKVKYFSKDGVGDGYKRYEKWLNRLTEKGLNHSEIYKECVIPSPCWMVHRNDLEKAGSFSSNRYPEDYDLAFRFYEQGLTCIPTNELLHYWRDYGHRTSRTSEHYAQNYFLDIKLHYFLKLDHDKQSPLVLWGAGNKGKTLAKKLLKKNIPFIWVCNNSNKIGLDIYDKKMEHYMVIDKLQKAQIIITVANKEAQEFIKDYLLAQGKKSVQDFFFFC</sequence>
<gene>
    <name evidence="2" type="ORF">SAMN03080594_102756</name>
</gene>
<dbReference type="PANTHER" id="PTHR22916">
    <property type="entry name" value="GLYCOSYLTRANSFERASE"/>
    <property type="match status" value="1"/>
</dbReference>
<dbReference type="Pfam" id="PF00535">
    <property type="entry name" value="Glycos_transf_2"/>
    <property type="match status" value="1"/>
</dbReference>
<protein>
    <submittedName>
        <fullName evidence="2">Glycosyltransferase involved in cell wall bisynthesis</fullName>
    </submittedName>
</protein>
<dbReference type="SUPFAM" id="SSF53448">
    <property type="entry name" value="Nucleotide-diphospho-sugar transferases"/>
    <property type="match status" value="1"/>
</dbReference>
<feature type="domain" description="Glycosyltransferase 2-like" evidence="1">
    <location>
        <begin position="7"/>
        <end position="173"/>
    </location>
</feature>
<evidence type="ECO:0000313" key="2">
    <source>
        <dbReference type="EMBL" id="SHF14940.1"/>
    </source>
</evidence>
<accession>A0A1M4ZA68</accession>
<dbReference type="Proteomes" id="UP000184406">
    <property type="component" value="Unassembled WGS sequence"/>
</dbReference>
<keyword evidence="3" id="KW-1185">Reference proteome</keyword>
<dbReference type="PANTHER" id="PTHR22916:SF69">
    <property type="entry name" value="BIFUNCTIONAL GLYCOSYLTRANSFERASE PGTA"/>
    <property type="match status" value="1"/>
</dbReference>
<evidence type="ECO:0000259" key="1">
    <source>
        <dbReference type="Pfam" id="PF00535"/>
    </source>
</evidence>
<dbReference type="InterPro" id="IPR001173">
    <property type="entry name" value="Glyco_trans_2-like"/>
</dbReference>
<proteinExistence type="predicted"/>
<dbReference type="CDD" id="cd00761">
    <property type="entry name" value="Glyco_tranf_GTA_type"/>
    <property type="match status" value="1"/>
</dbReference>
<name>A0A1M4ZA68_9FLAO</name>